<gene>
    <name evidence="1" type="ORF">NLG97_g8384</name>
</gene>
<keyword evidence="2" id="KW-1185">Reference proteome</keyword>
<accession>A0ACC1QJ30</accession>
<name>A0ACC1QJ30_9HYPO</name>
<evidence type="ECO:0000313" key="1">
    <source>
        <dbReference type="EMBL" id="KAJ3479200.1"/>
    </source>
</evidence>
<dbReference type="Proteomes" id="UP001148737">
    <property type="component" value="Unassembled WGS sequence"/>
</dbReference>
<comment type="caution">
    <text evidence="1">The sequence shown here is derived from an EMBL/GenBank/DDBJ whole genome shotgun (WGS) entry which is preliminary data.</text>
</comment>
<protein>
    <submittedName>
        <fullName evidence="1">Uncharacterized protein</fullName>
    </submittedName>
</protein>
<sequence length="133" mass="15322">MELYDVKGQGLVRYFKVRWEGDWPPEQNPTWEPEENIPDDLVREFCLTFKPKPNDAPERRRARDDALGEENELPTLSVEGRDENDKGPSRPSSAMSGMFVYSSNDAMQDHVWDAPNSQGQRPNLNRVFPAPME</sequence>
<organism evidence="1 2">
    <name type="scientific">Lecanicillium saksenae</name>
    <dbReference type="NCBI Taxonomy" id="468837"/>
    <lineage>
        <taxon>Eukaryota</taxon>
        <taxon>Fungi</taxon>
        <taxon>Dikarya</taxon>
        <taxon>Ascomycota</taxon>
        <taxon>Pezizomycotina</taxon>
        <taxon>Sordariomycetes</taxon>
        <taxon>Hypocreomycetidae</taxon>
        <taxon>Hypocreales</taxon>
        <taxon>Cordycipitaceae</taxon>
        <taxon>Lecanicillium</taxon>
    </lineage>
</organism>
<evidence type="ECO:0000313" key="2">
    <source>
        <dbReference type="Proteomes" id="UP001148737"/>
    </source>
</evidence>
<dbReference type="EMBL" id="JANAKD010001463">
    <property type="protein sequence ID" value="KAJ3479200.1"/>
    <property type="molecule type" value="Genomic_DNA"/>
</dbReference>
<proteinExistence type="predicted"/>
<reference evidence="1" key="1">
    <citation type="submission" date="2022-07" db="EMBL/GenBank/DDBJ databases">
        <title>Genome Sequence of Lecanicillium saksenae.</title>
        <authorList>
            <person name="Buettner E."/>
        </authorList>
    </citation>
    <scope>NUCLEOTIDE SEQUENCE</scope>
    <source>
        <strain evidence="1">VT-O1</strain>
    </source>
</reference>